<dbReference type="EMBL" id="JAPDIA010000007">
    <property type="protein sequence ID" value="MDG0811558.1"/>
    <property type="molecule type" value="Genomic_DNA"/>
</dbReference>
<protein>
    <submittedName>
        <fullName evidence="1">Uncharacterized protein</fullName>
    </submittedName>
</protein>
<reference evidence="1" key="1">
    <citation type="submission" date="2022-10" db="EMBL/GenBank/DDBJ databases">
        <title>Comparative genomic analysis of Cohnella hashimotonis sp. nov., isolated from the International Space Station.</title>
        <authorList>
            <person name="Simpson A."/>
            <person name="Venkateswaran K."/>
        </authorList>
    </citation>
    <scope>NUCLEOTIDE SEQUENCE</scope>
    <source>
        <strain evidence="1">DSM 28161</strain>
    </source>
</reference>
<evidence type="ECO:0000313" key="2">
    <source>
        <dbReference type="Proteomes" id="UP001153404"/>
    </source>
</evidence>
<dbReference type="Proteomes" id="UP001153404">
    <property type="component" value="Unassembled WGS sequence"/>
</dbReference>
<dbReference type="RefSeq" id="WP_277534250.1">
    <property type="nucleotide sequence ID" value="NZ_JAPDIA010000007.1"/>
</dbReference>
<comment type="caution">
    <text evidence="1">The sequence shown here is derived from an EMBL/GenBank/DDBJ whole genome shotgun (WGS) entry which is preliminary data.</text>
</comment>
<keyword evidence="2" id="KW-1185">Reference proteome</keyword>
<dbReference type="AlphaFoldDB" id="A0A9X4QUM8"/>
<proteinExistence type="predicted"/>
<gene>
    <name evidence="1" type="ORF">OMP40_20925</name>
</gene>
<evidence type="ECO:0000313" key="1">
    <source>
        <dbReference type="EMBL" id="MDG0811558.1"/>
    </source>
</evidence>
<sequence>MGIEGGRLLIPNDIALQTNRSYVLHMVLYKLDPKNYFNYMTYYHQMKITGADLLQKKRIGFPINAQKLDMQFNDLPAYLHNANANFTFSAADGKNPFSIAYRMRGAFGKSANLSTLITSQTDFTLDLYGVDGGSTGYDLRKRVHVNANGEWKAVNEPTYELQLQQGQPFYGIQAFTNDWFSYKISYDDAFTIIDKAYVPAGRQALQISTPVFSKDERAWYLDWRTRDEVSIDGKKTISFTGKVEDSQSSMTVTQISSGGNSILSVKPELASGGIGPNERSYNEWKLPLLCTGNHNDPR</sequence>
<name>A0A9X4QUM8_9BACL</name>
<accession>A0A9X4QUM8</accession>
<organism evidence="1 2">
    <name type="scientific">Cohnella rhizosphaerae</name>
    <dbReference type="NCBI Taxonomy" id="1457232"/>
    <lineage>
        <taxon>Bacteria</taxon>
        <taxon>Bacillati</taxon>
        <taxon>Bacillota</taxon>
        <taxon>Bacilli</taxon>
        <taxon>Bacillales</taxon>
        <taxon>Paenibacillaceae</taxon>
        <taxon>Cohnella</taxon>
    </lineage>
</organism>